<dbReference type="Pfam" id="PF07661">
    <property type="entry name" value="MORN_2"/>
    <property type="match status" value="2"/>
</dbReference>
<dbReference type="Proteomes" id="UP001197214">
    <property type="component" value="Unassembled WGS sequence"/>
</dbReference>
<dbReference type="InterPro" id="IPR011652">
    <property type="entry name" value="MORN_2"/>
</dbReference>
<dbReference type="EMBL" id="JAHWZX010000003">
    <property type="protein sequence ID" value="MBW4330244.1"/>
    <property type="molecule type" value="Genomic_DNA"/>
</dbReference>
<dbReference type="EMBL" id="JAHWZX010000003">
    <property type="protein sequence ID" value="MBW4330286.1"/>
    <property type="molecule type" value="Genomic_DNA"/>
</dbReference>
<dbReference type="RefSeq" id="WP_219237343.1">
    <property type="nucleotide sequence ID" value="NZ_JAHWZX010000003.1"/>
</dbReference>
<comment type="caution">
    <text evidence="1">The sequence shown here is derived from an EMBL/GenBank/DDBJ whole genome shotgun (WGS) entry which is preliminary data.</text>
</comment>
<reference evidence="1 3" key="1">
    <citation type="submission" date="2021-07" db="EMBL/GenBank/DDBJ databases">
        <title>Stakelama flava sp. nov., a novel endophytic bacterium isolated from branch of Kandelia candel.</title>
        <authorList>
            <person name="Tuo L."/>
        </authorList>
    </citation>
    <scope>NUCLEOTIDE SEQUENCE [LARGE SCALE GENOMIC DNA]</scope>
    <source>
        <strain evidence="1 3">CBK3Z-3</strain>
    </source>
</reference>
<evidence type="ECO:0000313" key="3">
    <source>
        <dbReference type="Proteomes" id="UP001197214"/>
    </source>
</evidence>
<evidence type="ECO:0000313" key="1">
    <source>
        <dbReference type="EMBL" id="MBW4330244.1"/>
    </source>
</evidence>
<organism evidence="1 3">
    <name type="scientific">Stakelama flava</name>
    <dbReference type="NCBI Taxonomy" id="2860338"/>
    <lineage>
        <taxon>Bacteria</taxon>
        <taxon>Pseudomonadati</taxon>
        <taxon>Pseudomonadota</taxon>
        <taxon>Alphaproteobacteria</taxon>
        <taxon>Sphingomonadales</taxon>
        <taxon>Sphingomonadaceae</taxon>
        <taxon>Stakelama</taxon>
    </lineage>
</organism>
<name>A0ABS6XJZ3_9SPHN</name>
<proteinExistence type="predicted"/>
<keyword evidence="3" id="KW-1185">Reference proteome</keyword>
<accession>A0ABS6XJZ3</accession>
<evidence type="ECO:0000313" key="2">
    <source>
        <dbReference type="EMBL" id="MBW4330286.1"/>
    </source>
</evidence>
<gene>
    <name evidence="1" type="ORF">KY084_05070</name>
    <name evidence="2" type="ORF">KY084_05295</name>
</gene>
<sequence>MTLPIATLGALLATSAASQSVEIKNHEQVAESDLCHVPGRPGYTGMVELRRDDRTLMRQVACVDGEKDGRDRQFHRNGTLAMERHWKAGALSGRYRSWYPDGTLKEAWTYGPHGLEGVYRVYHPNGRPAAIAHWRDGKRDGDYADYDKAGHMIERGRYRAGYADGPVIEYLPSGKAFSIKRYAMGKRVGIQALWSKTNGRLLRRFEYSSDGKFVDGRVWNVDGTPRRITRPVTIPGYGRGLKMIRYEGCRTYTVLQSGTDDPARLPEIGYSFTPHIYKLETVRSGDEIIERVEAYDHKLLAPVIRKDRQCCECPQ</sequence>
<evidence type="ECO:0008006" key="4">
    <source>
        <dbReference type="Google" id="ProtNLM"/>
    </source>
</evidence>
<protein>
    <recommendedName>
        <fullName evidence="4">Toxin-antitoxin system YwqK family antitoxin</fullName>
    </recommendedName>
</protein>